<feature type="binding site" evidence="3">
    <location>
        <position position="176"/>
    </location>
    <ligand>
        <name>a divalent metal cation</name>
        <dbReference type="ChEBI" id="CHEBI:60240"/>
        <label>2</label>
    </ligand>
</feature>
<dbReference type="Gene3D" id="3.20.20.140">
    <property type="entry name" value="Metal-dependent hydrolases"/>
    <property type="match status" value="1"/>
</dbReference>
<dbReference type="EMBL" id="PHEX01000039">
    <property type="protein sequence ID" value="PKQ27973.1"/>
    <property type="molecule type" value="Genomic_DNA"/>
</dbReference>
<dbReference type="CDD" id="cd01310">
    <property type="entry name" value="TatD_DNAse"/>
    <property type="match status" value="1"/>
</dbReference>
<dbReference type="InterPro" id="IPR001130">
    <property type="entry name" value="TatD-like"/>
</dbReference>
<dbReference type="GO" id="GO:0046872">
    <property type="term" value="F:metal ion binding"/>
    <property type="evidence" value="ECO:0007669"/>
    <property type="project" value="UniProtKB-KW"/>
</dbReference>
<keyword evidence="2" id="KW-0378">Hydrolase</keyword>
<dbReference type="GO" id="GO:0005829">
    <property type="term" value="C:cytosol"/>
    <property type="evidence" value="ECO:0007669"/>
    <property type="project" value="TreeGrafter"/>
</dbReference>
<evidence type="ECO:0000256" key="3">
    <source>
        <dbReference type="PIRSR" id="PIRSR005902-1"/>
    </source>
</evidence>
<keyword evidence="1 3" id="KW-0479">Metal-binding</keyword>
<dbReference type="SUPFAM" id="SSF51556">
    <property type="entry name" value="Metallo-dependent hydrolases"/>
    <property type="match status" value="1"/>
</dbReference>
<feature type="binding site" evidence="3">
    <location>
        <position position="140"/>
    </location>
    <ligand>
        <name>a divalent metal cation</name>
        <dbReference type="ChEBI" id="CHEBI:60240"/>
        <label>1</label>
    </ligand>
</feature>
<feature type="binding site" evidence="3">
    <location>
        <position position="251"/>
    </location>
    <ligand>
        <name>a divalent metal cation</name>
        <dbReference type="ChEBI" id="CHEBI:60240"/>
        <label>1</label>
    </ligand>
</feature>
<accession>A0A2N3G5J1</accession>
<dbReference type="InterPro" id="IPR032466">
    <property type="entry name" value="Metal_Hydrolase"/>
</dbReference>
<comment type="caution">
    <text evidence="5">The sequence shown here is derived from an EMBL/GenBank/DDBJ whole genome shotgun (WGS) entry which is preliminary data.</text>
</comment>
<dbReference type="InterPro" id="IPR015991">
    <property type="entry name" value="TatD/YcfH-like"/>
</dbReference>
<proteinExistence type="predicted"/>
<feature type="binding site" evidence="3">
    <location>
        <position position="201"/>
    </location>
    <ligand>
        <name>a divalent metal cation</name>
        <dbReference type="ChEBI" id="CHEBI:60240"/>
        <label>2</label>
    </ligand>
</feature>
<gene>
    <name evidence="5" type="ORF">CVT63_05095</name>
</gene>
<dbReference type="Proteomes" id="UP000233654">
    <property type="component" value="Unassembled WGS sequence"/>
</dbReference>
<organism evidence="5 6">
    <name type="scientific">Candidatus Anoxymicrobium japonicum</name>
    <dbReference type="NCBI Taxonomy" id="2013648"/>
    <lineage>
        <taxon>Bacteria</taxon>
        <taxon>Bacillati</taxon>
        <taxon>Actinomycetota</taxon>
        <taxon>Candidatus Geothermincolia</taxon>
        <taxon>Candidatus Geothermincolales</taxon>
        <taxon>Candidatus Anoxymicrobiaceae</taxon>
        <taxon>Candidatus Anoxymicrobium</taxon>
    </lineage>
</organism>
<feature type="compositionally biased region" description="Basic and acidic residues" evidence="4">
    <location>
        <begin position="27"/>
        <end position="43"/>
    </location>
</feature>
<feature type="binding site" evidence="3">
    <location>
        <position position="57"/>
    </location>
    <ligand>
        <name>a divalent metal cation</name>
        <dbReference type="ChEBI" id="CHEBI:60240"/>
        <label>1</label>
    </ligand>
</feature>
<evidence type="ECO:0000256" key="2">
    <source>
        <dbReference type="ARBA" id="ARBA00022801"/>
    </source>
</evidence>
<dbReference type="NCBIfam" id="TIGR00010">
    <property type="entry name" value="YchF/TatD family DNA exonuclease"/>
    <property type="match status" value="1"/>
</dbReference>
<name>A0A2N3G5J1_9ACTN</name>
<feature type="region of interest" description="Disordered" evidence="4">
    <location>
        <begin position="24"/>
        <end position="44"/>
    </location>
</feature>
<protein>
    <submittedName>
        <fullName evidence="5">Uncharacterized protein</fullName>
    </submittedName>
</protein>
<evidence type="ECO:0000256" key="4">
    <source>
        <dbReference type="SAM" id="MobiDB-lite"/>
    </source>
</evidence>
<dbReference type="PANTHER" id="PTHR46124:SF2">
    <property type="entry name" value="D-AMINOACYL-TRNA DEACYLASE"/>
    <property type="match status" value="1"/>
</dbReference>
<evidence type="ECO:0000313" key="5">
    <source>
        <dbReference type="EMBL" id="PKQ27973.1"/>
    </source>
</evidence>
<reference evidence="5 6" key="1">
    <citation type="journal article" date="2017" name="ISME J.">
        <title>Potential for microbial H2 and metal transformations associated with novel bacteria and archaea in deep terrestrial subsurface sediments.</title>
        <authorList>
            <person name="Hernsdorf A.W."/>
            <person name="Amano Y."/>
            <person name="Miyakawa K."/>
            <person name="Ise K."/>
            <person name="Suzuki Y."/>
            <person name="Anantharaman K."/>
            <person name="Probst A."/>
            <person name="Burstein D."/>
            <person name="Thomas B.C."/>
            <person name="Banfield J.F."/>
        </authorList>
    </citation>
    <scope>NUCLEOTIDE SEQUENCE [LARGE SCALE GENOMIC DNA]</scope>
    <source>
        <strain evidence="5">HGW-Actinobacteria-3</strain>
    </source>
</reference>
<evidence type="ECO:0000313" key="6">
    <source>
        <dbReference type="Proteomes" id="UP000233654"/>
    </source>
</evidence>
<dbReference type="PIRSF" id="PIRSF005902">
    <property type="entry name" value="DNase_TatD"/>
    <property type="match status" value="1"/>
</dbReference>
<feature type="binding site" evidence="3">
    <location>
        <position position="55"/>
    </location>
    <ligand>
        <name>a divalent metal cation</name>
        <dbReference type="ChEBI" id="CHEBI:60240"/>
        <label>1</label>
    </ligand>
</feature>
<dbReference type="GO" id="GO:0004536">
    <property type="term" value="F:DNA nuclease activity"/>
    <property type="evidence" value="ECO:0007669"/>
    <property type="project" value="InterPro"/>
</dbReference>
<dbReference type="PANTHER" id="PTHR46124">
    <property type="entry name" value="D-AMINOACYL-TRNA DEACYLASE"/>
    <property type="match status" value="1"/>
</dbReference>
<sequence length="307" mass="33305">MESSRPEGPHRVRAASRLLHLGFAAGRPHDDPRRRAVSKEAGKPCRGSALIPDCHAHLDLIKEDTESVVTSAKAAGVSPVITIGLNIRSSAEAVRAAAACEGVYAAVGIHPNDTGGATSDEIDHLEEMARASNRVVAIGETGLDYYRDKSPADAQKQAFRAQLRLAKRLGLPVIVHDREAHSDALALLAEELDGDVPVIMHCFSGDRHVLDECVRRDYYVSFAGQVTFKNAREVREMASLAPANRILCETDAPFLSPEPFRGKPNTPERVRFVAEALAASRGIALDDMERLLADNTSRVFGVPMEED</sequence>
<dbReference type="FunFam" id="3.20.20.140:FF:000005">
    <property type="entry name" value="TatD family hydrolase"/>
    <property type="match status" value="1"/>
</dbReference>
<dbReference type="GO" id="GO:0016788">
    <property type="term" value="F:hydrolase activity, acting on ester bonds"/>
    <property type="evidence" value="ECO:0007669"/>
    <property type="project" value="InterPro"/>
</dbReference>
<dbReference type="Pfam" id="PF01026">
    <property type="entry name" value="TatD_DNase"/>
    <property type="match status" value="1"/>
</dbReference>
<dbReference type="AlphaFoldDB" id="A0A2N3G5J1"/>
<evidence type="ECO:0000256" key="1">
    <source>
        <dbReference type="ARBA" id="ARBA00022723"/>
    </source>
</evidence>